<comment type="caution">
    <text evidence="8">The sequence shown here is derived from an EMBL/GenBank/DDBJ whole genome shotgun (WGS) entry which is preliminary data.</text>
</comment>
<feature type="transmembrane region" description="Helical" evidence="7">
    <location>
        <begin position="6"/>
        <end position="25"/>
    </location>
</feature>
<organism evidence="8 9">
    <name type="scientific">Candidatus Buchananbacteria bacterium RIFCSPHIGHO2_01_FULL_39_14</name>
    <dbReference type="NCBI Taxonomy" id="1797532"/>
    <lineage>
        <taxon>Bacteria</taxon>
        <taxon>Candidatus Buchananiibacteriota</taxon>
    </lineage>
</organism>
<dbReference type="GO" id="GO:0009103">
    <property type="term" value="P:lipopolysaccharide biosynthetic process"/>
    <property type="evidence" value="ECO:0007669"/>
    <property type="project" value="TreeGrafter"/>
</dbReference>
<dbReference type="GO" id="GO:0044038">
    <property type="term" value="P:cell wall macromolecule biosynthetic process"/>
    <property type="evidence" value="ECO:0007669"/>
    <property type="project" value="TreeGrafter"/>
</dbReference>
<evidence type="ECO:0008006" key="10">
    <source>
        <dbReference type="Google" id="ProtNLM"/>
    </source>
</evidence>
<accession>A0A1G1XUN3</accession>
<evidence type="ECO:0000256" key="5">
    <source>
        <dbReference type="ARBA" id="ARBA00022989"/>
    </source>
</evidence>
<evidence type="ECO:0000256" key="6">
    <source>
        <dbReference type="ARBA" id="ARBA00023136"/>
    </source>
</evidence>
<feature type="transmembrane region" description="Helical" evidence="7">
    <location>
        <begin position="242"/>
        <end position="260"/>
    </location>
</feature>
<evidence type="ECO:0000256" key="3">
    <source>
        <dbReference type="ARBA" id="ARBA00022679"/>
    </source>
</evidence>
<feature type="transmembrane region" description="Helical" evidence="7">
    <location>
        <begin position="133"/>
        <end position="155"/>
    </location>
</feature>
<dbReference type="PANTHER" id="PTHR22926:SF3">
    <property type="entry name" value="UNDECAPRENYL-PHOSPHATE ALPHA-N-ACETYLGLUCOSAMINYL 1-PHOSPHATE TRANSFERASE"/>
    <property type="match status" value="1"/>
</dbReference>
<keyword evidence="4 7" id="KW-0812">Transmembrane</keyword>
<feature type="transmembrane region" description="Helical" evidence="7">
    <location>
        <begin position="315"/>
        <end position="336"/>
    </location>
</feature>
<feature type="transmembrane region" description="Helical" evidence="7">
    <location>
        <begin position="187"/>
        <end position="209"/>
    </location>
</feature>
<reference evidence="8 9" key="1">
    <citation type="journal article" date="2016" name="Nat. Commun.">
        <title>Thousands of microbial genomes shed light on interconnected biogeochemical processes in an aquifer system.</title>
        <authorList>
            <person name="Anantharaman K."/>
            <person name="Brown C.T."/>
            <person name="Hug L.A."/>
            <person name="Sharon I."/>
            <person name="Castelle C.J."/>
            <person name="Probst A.J."/>
            <person name="Thomas B.C."/>
            <person name="Singh A."/>
            <person name="Wilkins M.J."/>
            <person name="Karaoz U."/>
            <person name="Brodie E.L."/>
            <person name="Williams K.H."/>
            <person name="Hubbard S.S."/>
            <person name="Banfield J.F."/>
        </authorList>
    </citation>
    <scope>NUCLEOTIDE SEQUENCE [LARGE SCALE GENOMIC DNA]</scope>
</reference>
<dbReference type="InterPro" id="IPR000715">
    <property type="entry name" value="Glycosyl_transferase_4"/>
</dbReference>
<evidence type="ECO:0000313" key="9">
    <source>
        <dbReference type="Proteomes" id="UP000178930"/>
    </source>
</evidence>
<feature type="transmembrane region" description="Helical" evidence="7">
    <location>
        <begin position="107"/>
        <end position="127"/>
    </location>
</feature>
<feature type="transmembrane region" description="Helical" evidence="7">
    <location>
        <begin position="77"/>
        <end position="95"/>
    </location>
</feature>
<evidence type="ECO:0000256" key="7">
    <source>
        <dbReference type="SAM" id="Phobius"/>
    </source>
</evidence>
<evidence type="ECO:0000313" key="8">
    <source>
        <dbReference type="EMBL" id="OGY43773.1"/>
    </source>
</evidence>
<dbReference type="Pfam" id="PF00953">
    <property type="entry name" value="Glycos_transf_4"/>
    <property type="match status" value="1"/>
</dbReference>
<evidence type="ECO:0000256" key="1">
    <source>
        <dbReference type="ARBA" id="ARBA00004651"/>
    </source>
</evidence>
<sequence>MPYLIALSLAFIFSFIFTIQAKKIALKYKIVDSPAPRKIHQKPIPLLGGTAIFLAFSLTALIFWQQGLLTDQKISNLNILAILLGGLILIIGGYFDDRYNLKPAGQFIFPVLATIIILVSGIKIEFITNPLGGILQISATLGVSAAFFWILGMIYTTKLLDGLDGLVSGITAISALIIYLVSLSWDVAASGTSFLALILAGSCLGFLIFNWHPAKIFLGEGGSVFCGFLLGVLAIISGSKIATALLIMGVPVLDVAWVIIRRIRQGLSPIKADSRHLHFRLLDIGLTHRGAVMFLYLISAAFGLASLFLPSVGKIIALGVLISLMIIFAGSLVIVYKFKKND</sequence>
<proteinExistence type="predicted"/>
<dbReference type="AlphaFoldDB" id="A0A1G1XUN3"/>
<evidence type="ECO:0000256" key="2">
    <source>
        <dbReference type="ARBA" id="ARBA00022475"/>
    </source>
</evidence>
<feature type="transmembrane region" description="Helical" evidence="7">
    <location>
        <begin position="281"/>
        <end position="309"/>
    </location>
</feature>
<keyword evidence="6 7" id="KW-0472">Membrane</keyword>
<dbReference type="Proteomes" id="UP000178930">
    <property type="component" value="Unassembled WGS sequence"/>
</dbReference>
<dbReference type="STRING" id="1797532.A2729_00810"/>
<keyword evidence="2" id="KW-1003">Cell membrane</keyword>
<keyword evidence="5 7" id="KW-1133">Transmembrane helix</keyword>
<protein>
    <recommendedName>
        <fullName evidence="10">Undecaprenyl-phosphate alpha-N-acetylglucosaminyl 1-phosphate transferase</fullName>
    </recommendedName>
</protein>
<feature type="transmembrane region" description="Helical" evidence="7">
    <location>
        <begin position="216"/>
        <end position="236"/>
    </location>
</feature>
<gene>
    <name evidence="8" type="ORF">A2729_00810</name>
</gene>
<evidence type="ECO:0000256" key="4">
    <source>
        <dbReference type="ARBA" id="ARBA00022692"/>
    </source>
</evidence>
<keyword evidence="3" id="KW-0808">Transferase</keyword>
<dbReference type="GO" id="GO:0071555">
    <property type="term" value="P:cell wall organization"/>
    <property type="evidence" value="ECO:0007669"/>
    <property type="project" value="TreeGrafter"/>
</dbReference>
<dbReference type="EMBL" id="MHIB01000030">
    <property type="protein sequence ID" value="OGY43773.1"/>
    <property type="molecule type" value="Genomic_DNA"/>
</dbReference>
<comment type="subcellular location">
    <subcellularLocation>
        <location evidence="1">Cell membrane</location>
        <topology evidence="1">Multi-pass membrane protein</topology>
    </subcellularLocation>
</comment>
<feature type="transmembrane region" description="Helical" evidence="7">
    <location>
        <begin position="46"/>
        <end position="65"/>
    </location>
</feature>
<name>A0A1G1XUN3_9BACT</name>
<dbReference type="GO" id="GO:0016780">
    <property type="term" value="F:phosphotransferase activity, for other substituted phosphate groups"/>
    <property type="evidence" value="ECO:0007669"/>
    <property type="project" value="InterPro"/>
</dbReference>
<dbReference type="CDD" id="cd06853">
    <property type="entry name" value="GT_WecA_like"/>
    <property type="match status" value="1"/>
</dbReference>
<dbReference type="GO" id="GO:0005886">
    <property type="term" value="C:plasma membrane"/>
    <property type="evidence" value="ECO:0007669"/>
    <property type="project" value="UniProtKB-SubCell"/>
</dbReference>
<dbReference type="PANTHER" id="PTHR22926">
    <property type="entry name" value="PHOSPHO-N-ACETYLMURAMOYL-PENTAPEPTIDE-TRANSFERASE"/>
    <property type="match status" value="1"/>
</dbReference>
<feature type="transmembrane region" description="Helical" evidence="7">
    <location>
        <begin position="162"/>
        <end position="181"/>
    </location>
</feature>